<keyword evidence="1" id="KW-1133">Transmembrane helix</keyword>
<accession>A0A317KY04</accession>
<gene>
    <name evidence="2" type="ORF">DLJ74_07470</name>
</gene>
<organism evidence="2 3">
    <name type="scientific">Gracilibacillus dipsosauri</name>
    <dbReference type="NCBI Taxonomy" id="178340"/>
    <lineage>
        <taxon>Bacteria</taxon>
        <taxon>Bacillati</taxon>
        <taxon>Bacillota</taxon>
        <taxon>Bacilli</taxon>
        <taxon>Bacillales</taxon>
        <taxon>Bacillaceae</taxon>
        <taxon>Gracilibacillus</taxon>
    </lineage>
</organism>
<dbReference type="EMBL" id="QGTD01000008">
    <property type="protein sequence ID" value="PWU68285.1"/>
    <property type="molecule type" value="Genomic_DNA"/>
</dbReference>
<evidence type="ECO:0000256" key="1">
    <source>
        <dbReference type="SAM" id="Phobius"/>
    </source>
</evidence>
<dbReference type="RefSeq" id="WP_109984000.1">
    <property type="nucleotide sequence ID" value="NZ_QGTD01000008.1"/>
</dbReference>
<name>A0A317KY04_9BACI</name>
<comment type="caution">
    <text evidence="2">The sequence shown here is derived from an EMBL/GenBank/DDBJ whole genome shotgun (WGS) entry which is preliminary data.</text>
</comment>
<sequence length="132" mass="14965">MKLLPKQLRFGLMEWLAILTIISMLTFLSFPILSNVMHQEQEKDANVKLMENAARLAYIYAKANPEESKEAVWVFDGEKNATEVTPKELIHYHYLSLDKVPPGSLIFDNGRFYYDPNGTPGVETIIEEGGSS</sequence>
<proteinExistence type="predicted"/>
<dbReference type="Proteomes" id="UP000245624">
    <property type="component" value="Unassembled WGS sequence"/>
</dbReference>
<keyword evidence="1" id="KW-0472">Membrane</keyword>
<dbReference type="AlphaFoldDB" id="A0A317KY04"/>
<evidence type="ECO:0000313" key="2">
    <source>
        <dbReference type="EMBL" id="PWU68285.1"/>
    </source>
</evidence>
<keyword evidence="3" id="KW-1185">Reference proteome</keyword>
<feature type="transmembrane region" description="Helical" evidence="1">
    <location>
        <begin position="12"/>
        <end position="33"/>
    </location>
</feature>
<keyword evidence="1" id="KW-0812">Transmembrane</keyword>
<protein>
    <submittedName>
        <fullName evidence="2">Uncharacterized protein</fullName>
    </submittedName>
</protein>
<reference evidence="2 3" key="1">
    <citation type="submission" date="2018-05" db="EMBL/GenBank/DDBJ databases">
        <title>Genomic analysis of Gracilibacillus dipsosauri DD1 reveals novel features of a salt-tolerant amylase.</title>
        <authorList>
            <person name="Deutch C.E."/>
            <person name="Yang S."/>
        </authorList>
    </citation>
    <scope>NUCLEOTIDE SEQUENCE [LARGE SCALE GENOMIC DNA]</scope>
    <source>
        <strain evidence="2 3">DD1</strain>
    </source>
</reference>
<evidence type="ECO:0000313" key="3">
    <source>
        <dbReference type="Proteomes" id="UP000245624"/>
    </source>
</evidence>